<reference evidence="3" key="1">
    <citation type="submission" date="2014-08" db="EMBL/GenBank/DDBJ databases">
        <authorList>
            <person name="Moulin L."/>
        </authorList>
    </citation>
    <scope>NUCLEOTIDE SEQUENCE [LARGE SCALE GENOMIC DNA]</scope>
</reference>
<evidence type="ECO:0000313" key="2">
    <source>
        <dbReference type="EMBL" id="CDX14300.1"/>
    </source>
</evidence>
<proteinExistence type="predicted"/>
<feature type="compositionally biased region" description="Polar residues" evidence="1">
    <location>
        <begin position="14"/>
        <end position="25"/>
    </location>
</feature>
<dbReference type="EMBL" id="CCMZ01000007">
    <property type="protein sequence ID" value="CDX14300.1"/>
    <property type="molecule type" value="Genomic_DNA"/>
</dbReference>
<dbReference type="AlphaFoldDB" id="A0A090DF74"/>
<protein>
    <submittedName>
        <fullName evidence="2">Uncharacterized protein</fullName>
    </submittedName>
</protein>
<name>A0A090DF74_MESPL</name>
<accession>A0A090DF74</accession>
<feature type="region of interest" description="Disordered" evidence="1">
    <location>
        <begin position="1"/>
        <end position="29"/>
    </location>
</feature>
<organism evidence="2 3">
    <name type="scientific">Mesorhizobium plurifarium</name>
    <dbReference type="NCBI Taxonomy" id="69974"/>
    <lineage>
        <taxon>Bacteria</taxon>
        <taxon>Pseudomonadati</taxon>
        <taxon>Pseudomonadota</taxon>
        <taxon>Alphaproteobacteria</taxon>
        <taxon>Hyphomicrobiales</taxon>
        <taxon>Phyllobacteriaceae</taxon>
        <taxon>Mesorhizobium</taxon>
    </lineage>
</organism>
<keyword evidence="3" id="KW-1185">Reference proteome</keyword>
<evidence type="ECO:0000256" key="1">
    <source>
        <dbReference type="SAM" id="MobiDB-lite"/>
    </source>
</evidence>
<dbReference type="Proteomes" id="UP000045285">
    <property type="component" value="Unassembled WGS sequence"/>
</dbReference>
<gene>
    <name evidence="2" type="ORF">MPL3356_150295</name>
</gene>
<sequence length="85" mass="9282">MTSTASANWGAAALTTSGERSTPHTNDAPRLRSQIKANLAYCDAEQLPIWWLKKRDLIPGGPDLTPEEIKPNLLEEIVTTIPALN</sequence>
<evidence type="ECO:0000313" key="3">
    <source>
        <dbReference type="Proteomes" id="UP000045285"/>
    </source>
</evidence>